<sequence length="99" mass="11355">MTKQLLDLPLLLKNPVVLHLTVQQLLFSATDVQADAFFFDDGHNSSNVNILIGIESFTRNKRCDRMGISIWIIKHLAYCDTLTGLYVYEPVGCVRKWDR</sequence>
<organism evidence="1 2">
    <name type="scientific">Domibacillus aminovorans</name>
    <dbReference type="NCBI Taxonomy" id="29332"/>
    <lineage>
        <taxon>Bacteria</taxon>
        <taxon>Bacillati</taxon>
        <taxon>Bacillota</taxon>
        <taxon>Bacilli</taxon>
        <taxon>Bacillales</taxon>
        <taxon>Bacillaceae</taxon>
        <taxon>Domibacillus</taxon>
    </lineage>
</organism>
<gene>
    <name evidence="1" type="ORF">AWH49_16850</name>
</gene>
<comment type="caution">
    <text evidence="1">The sequence shown here is derived from an EMBL/GenBank/DDBJ whole genome shotgun (WGS) entry which is preliminary data.</text>
</comment>
<proteinExistence type="predicted"/>
<evidence type="ECO:0000313" key="2">
    <source>
        <dbReference type="Proteomes" id="UP000076935"/>
    </source>
</evidence>
<name>A0A177L3V2_9BACI</name>
<evidence type="ECO:0000313" key="1">
    <source>
        <dbReference type="EMBL" id="OAH60369.1"/>
    </source>
</evidence>
<reference evidence="1 2" key="1">
    <citation type="submission" date="2016-01" db="EMBL/GenBank/DDBJ databases">
        <title>Investigation of taxonomic status of Bacillus aminovorans.</title>
        <authorList>
            <person name="Verma A."/>
            <person name="Pal Y."/>
            <person name="Krishnamurthi S."/>
        </authorList>
    </citation>
    <scope>NUCLEOTIDE SEQUENCE [LARGE SCALE GENOMIC DNA]</scope>
    <source>
        <strain evidence="1 2">DSM 1314</strain>
    </source>
</reference>
<protein>
    <submittedName>
        <fullName evidence="1">Uncharacterized protein</fullName>
    </submittedName>
</protein>
<dbReference type="EMBL" id="LQWY01000040">
    <property type="protein sequence ID" value="OAH60369.1"/>
    <property type="molecule type" value="Genomic_DNA"/>
</dbReference>
<dbReference type="Proteomes" id="UP000076935">
    <property type="component" value="Unassembled WGS sequence"/>
</dbReference>
<dbReference type="AlphaFoldDB" id="A0A177L3V2"/>
<keyword evidence="2" id="KW-1185">Reference proteome</keyword>
<accession>A0A177L3V2</accession>